<evidence type="ECO:0000313" key="1">
    <source>
        <dbReference type="EMBL" id="KAI3681658.1"/>
    </source>
</evidence>
<comment type="caution">
    <text evidence="1">The sequence shown here is derived from an EMBL/GenBank/DDBJ whole genome shotgun (WGS) entry which is preliminary data.</text>
</comment>
<keyword evidence="2" id="KW-1185">Reference proteome</keyword>
<gene>
    <name evidence="1" type="ORF">L6452_36460</name>
</gene>
<dbReference type="Proteomes" id="UP001055879">
    <property type="component" value="Linkage Group LG13"/>
</dbReference>
<protein>
    <submittedName>
        <fullName evidence="1">Uncharacterized protein</fullName>
    </submittedName>
</protein>
<accession>A0ACB8YAH9</accession>
<dbReference type="EMBL" id="CM042059">
    <property type="protein sequence ID" value="KAI3681658.1"/>
    <property type="molecule type" value="Genomic_DNA"/>
</dbReference>
<proteinExistence type="predicted"/>
<name>A0ACB8YAH9_ARCLA</name>
<reference evidence="2" key="1">
    <citation type="journal article" date="2022" name="Mol. Ecol. Resour.">
        <title>The genomes of chicory, endive, great burdock and yacon provide insights into Asteraceae palaeo-polyploidization history and plant inulin production.</title>
        <authorList>
            <person name="Fan W."/>
            <person name="Wang S."/>
            <person name="Wang H."/>
            <person name="Wang A."/>
            <person name="Jiang F."/>
            <person name="Liu H."/>
            <person name="Zhao H."/>
            <person name="Xu D."/>
            <person name="Zhang Y."/>
        </authorList>
    </citation>
    <scope>NUCLEOTIDE SEQUENCE [LARGE SCALE GENOMIC DNA]</scope>
    <source>
        <strain evidence="2">cv. Niubang</strain>
    </source>
</reference>
<organism evidence="1 2">
    <name type="scientific">Arctium lappa</name>
    <name type="common">Greater burdock</name>
    <name type="synonym">Lappa major</name>
    <dbReference type="NCBI Taxonomy" id="4217"/>
    <lineage>
        <taxon>Eukaryota</taxon>
        <taxon>Viridiplantae</taxon>
        <taxon>Streptophyta</taxon>
        <taxon>Embryophyta</taxon>
        <taxon>Tracheophyta</taxon>
        <taxon>Spermatophyta</taxon>
        <taxon>Magnoliopsida</taxon>
        <taxon>eudicotyledons</taxon>
        <taxon>Gunneridae</taxon>
        <taxon>Pentapetalae</taxon>
        <taxon>asterids</taxon>
        <taxon>campanulids</taxon>
        <taxon>Asterales</taxon>
        <taxon>Asteraceae</taxon>
        <taxon>Carduoideae</taxon>
        <taxon>Cardueae</taxon>
        <taxon>Arctiinae</taxon>
        <taxon>Arctium</taxon>
    </lineage>
</organism>
<evidence type="ECO:0000313" key="2">
    <source>
        <dbReference type="Proteomes" id="UP001055879"/>
    </source>
</evidence>
<reference evidence="1 2" key="2">
    <citation type="journal article" date="2022" name="Mol. Ecol. Resour.">
        <title>The genomes of chicory, endive, great burdock and yacon provide insights into Asteraceae paleo-polyploidization history and plant inulin production.</title>
        <authorList>
            <person name="Fan W."/>
            <person name="Wang S."/>
            <person name="Wang H."/>
            <person name="Wang A."/>
            <person name="Jiang F."/>
            <person name="Liu H."/>
            <person name="Zhao H."/>
            <person name="Xu D."/>
            <person name="Zhang Y."/>
        </authorList>
    </citation>
    <scope>NUCLEOTIDE SEQUENCE [LARGE SCALE GENOMIC DNA]</scope>
    <source>
        <strain evidence="2">cv. Niubang</strain>
    </source>
</reference>
<sequence>MEYYYTTFFFFLSFLITFIYALTISSQRNSRLPPGPYPFPIIGNLLEVGNKPHRSLAILSKRYRPLMSLILGTKTTIVVSSPDMAKEFFHTNDQSFSGRSITEAIRAVDHYKFSLVWSPVGDQWRRLRRITKEYLFSMQCLDASELLRRDKVRELLDHVNRCSTDEKAVNIGATTFTTILNILSMLIFSLDFSQYDSVSSQEFKDTIWALMEYGGKANLADFFPILKPLDPQCIVRRGSVHMKKLLSIFDKLIDQRLQTKLSSSSYNGVSSTGNDVLNLLLNLKHKDESEFSQNHLGHLFVDLFVAGTDTTSSTVEWAMAELIRNPDKMATARSELVKLMQYKNRSIEERDITQLPYLRAVIKETFRLHPPAPFLVPHEAIHDVEVYGFVVPKNAQILCNVCAKGRDPNIWSDPEKFMPERFLEVEIDYKGQYFDLIPFGTGRRICPGLNIAHRMLHMTLGSLIHKFDWKLEGDMRAEDMDMEEKFGITLQKNVPLMAIPIKL</sequence>